<dbReference type="SUPFAM" id="SSF52743">
    <property type="entry name" value="Subtilisin-like"/>
    <property type="match status" value="1"/>
</dbReference>
<sequence>MPMVVITCEKRIAIEVFTKVIDYAISRNIVMVSSAGNDGIDTSKTDYIPITLMLYLYGALIIALM</sequence>
<evidence type="ECO:0008006" key="4">
    <source>
        <dbReference type="Google" id="ProtNLM"/>
    </source>
</evidence>
<proteinExistence type="predicted"/>
<dbReference type="Proteomes" id="UP001205609">
    <property type="component" value="Unassembled WGS sequence"/>
</dbReference>
<keyword evidence="3" id="KW-1185">Reference proteome</keyword>
<evidence type="ECO:0000313" key="2">
    <source>
        <dbReference type="EMBL" id="MCS4485856.1"/>
    </source>
</evidence>
<comment type="caution">
    <text evidence="2">The sequence shown here is derived from an EMBL/GenBank/DDBJ whole genome shotgun (WGS) entry which is preliminary data.</text>
</comment>
<dbReference type="InterPro" id="IPR036852">
    <property type="entry name" value="Peptidase_S8/S53_dom_sf"/>
</dbReference>
<keyword evidence="1" id="KW-0472">Membrane</keyword>
<keyword evidence="1" id="KW-1133">Transmembrane helix</keyword>
<organism evidence="2 3">
    <name type="scientific">Staphylococcus americanisciuri</name>
    <dbReference type="NCBI Taxonomy" id="2973940"/>
    <lineage>
        <taxon>Bacteria</taxon>
        <taxon>Bacillati</taxon>
        <taxon>Bacillota</taxon>
        <taxon>Bacilli</taxon>
        <taxon>Bacillales</taxon>
        <taxon>Staphylococcaceae</taxon>
        <taxon>Staphylococcus</taxon>
    </lineage>
</organism>
<accession>A0ABT2F0A4</accession>
<gene>
    <name evidence="2" type="ORF">NXS11_02995</name>
</gene>
<evidence type="ECO:0000256" key="1">
    <source>
        <dbReference type="SAM" id="Phobius"/>
    </source>
</evidence>
<reference evidence="2 3" key="1">
    <citation type="journal article" date="2023" name="Int. J. Syst. Evol. Microbiol.">
        <title>Streptococcus sciuri sp. nov., Staphylococcus marylandisciuri sp. nov. and Staphylococcus americanisciuri sp. nov., isolated from faeces of eastern grey squirrel (Sciurus carolinensis).</title>
        <authorList>
            <person name="Volokhov D.V."/>
            <person name="Zagorodnyaya T.A."/>
            <person name="Furtak V.A."/>
            <person name="Nattanmai G."/>
            <person name="Randall L."/>
            <person name="Jose S."/>
            <person name="Gao Y."/>
            <person name="Eisenberg T."/>
            <person name="Delmonte P."/>
            <person name="Blom J."/>
            <person name="Mitchell K.K."/>
        </authorList>
    </citation>
    <scope>NUCLEOTIDE SEQUENCE [LARGE SCALE GENOMIC DNA]</scope>
    <source>
        <strain evidence="2 3">GRT3</strain>
    </source>
</reference>
<protein>
    <recommendedName>
        <fullName evidence="4">Peptidase S8/S53 domain-containing protein</fullName>
    </recommendedName>
</protein>
<keyword evidence="1" id="KW-0812">Transmembrane</keyword>
<evidence type="ECO:0000313" key="3">
    <source>
        <dbReference type="Proteomes" id="UP001205609"/>
    </source>
</evidence>
<name>A0ABT2F0A4_9STAP</name>
<feature type="transmembrane region" description="Helical" evidence="1">
    <location>
        <begin position="47"/>
        <end position="64"/>
    </location>
</feature>
<dbReference type="EMBL" id="JANUXY010000002">
    <property type="protein sequence ID" value="MCS4485856.1"/>
    <property type="molecule type" value="Genomic_DNA"/>
</dbReference>